<feature type="region of interest" description="Disordered" evidence="1">
    <location>
        <begin position="14"/>
        <end position="48"/>
    </location>
</feature>
<evidence type="ECO:0008006" key="4">
    <source>
        <dbReference type="Google" id="ProtNLM"/>
    </source>
</evidence>
<organism evidence="2 3">
    <name type="scientific">Lasius platythorax</name>
    <dbReference type="NCBI Taxonomy" id="488582"/>
    <lineage>
        <taxon>Eukaryota</taxon>
        <taxon>Metazoa</taxon>
        <taxon>Ecdysozoa</taxon>
        <taxon>Arthropoda</taxon>
        <taxon>Hexapoda</taxon>
        <taxon>Insecta</taxon>
        <taxon>Pterygota</taxon>
        <taxon>Neoptera</taxon>
        <taxon>Endopterygota</taxon>
        <taxon>Hymenoptera</taxon>
        <taxon>Apocrita</taxon>
        <taxon>Aculeata</taxon>
        <taxon>Formicoidea</taxon>
        <taxon>Formicidae</taxon>
        <taxon>Formicinae</taxon>
        <taxon>Lasius</taxon>
        <taxon>Lasius</taxon>
    </lineage>
</organism>
<dbReference type="Proteomes" id="UP001497644">
    <property type="component" value="Chromosome 5"/>
</dbReference>
<evidence type="ECO:0000313" key="3">
    <source>
        <dbReference type="Proteomes" id="UP001497644"/>
    </source>
</evidence>
<sequence>MKWMQERGGVTRTLIGGDFNARTGELGEEVGGGEEREGEEGKKSRDNKINKDGRLLVDRLEEVGWAILNEGVEGDEKENWTYMRVTGEQTICDRLRNRGRGRVLRS</sequence>
<accession>A0AAV2NWY2</accession>
<dbReference type="Gene3D" id="3.60.10.10">
    <property type="entry name" value="Endonuclease/exonuclease/phosphatase"/>
    <property type="match status" value="1"/>
</dbReference>
<dbReference type="EMBL" id="OZ034828">
    <property type="protein sequence ID" value="CAL1683893.1"/>
    <property type="molecule type" value="Genomic_DNA"/>
</dbReference>
<dbReference type="InterPro" id="IPR036691">
    <property type="entry name" value="Endo/exonu/phosph_ase_sf"/>
</dbReference>
<protein>
    <recommendedName>
        <fullName evidence="4">Endonuclease/exonuclease/phosphatase domain-containing protein</fullName>
    </recommendedName>
</protein>
<keyword evidence="3" id="KW-1185">Reference proteome</keyword>
<evidence type="ECO:0000313" key="2">
    <source>
        <dbReference type="EMBL" id="CAL1683893.1"/>
    </source>
</evidence>
<name>A0AAV2NWY2_9HYME</name>
<proteinExistence type="predicted"/>
<feature type="compositionally biased region" description="Basic and acidic residues" evidence="1">
    <location>
        <begin position="33"/>
        <end position="48"/>
    </location>
</feature>
<evidence type="ECO:0000256" key="1">
    <source>
        <dbReference type="SAM" id="MobiDB-lite"/>
    </source>
</evidence>
<dbReference type="AlphaFoldDB" id="A0AAV2NWY2"/>
<reference evidence="2" key="1">
    <citation type="submission" date="2024-04" db="EMBL/GenBank/DDBJ databases">
        <authorList>
            <consortium name="Molecular Ecology Group"/>
        </authorList>
    </citation>
    <scope>NUCLEOTIDE SEQUENCE</scope>
</reference>
<gene>
    <name evidence="2" type="ORF">LPLAT_LOCUS9644</name>
</gene>